<organism evidence="4 5">
    <name type="scientific">Oxalicibacterium solurbis</name>
    <dbReference type="NCBI Taxonomy" id="69280"/>
    <lineage>
        <taxon>Bacteria</taxon>
        <taxon>Pseudomonadati</taxon>
        <taxon>Pseudomonadota</taxon>
        <taxon>Betaproteobacteria</taxon>
        <taxon>Burkholderiales</taxon>
        <taxon>Oxalobacteraceae</taxon>
        <taxon>Oxalicibacterium</taxon>
    </lineage>
</organism>
<dbReference type="PANTHER" id="PTHR30204">
    <property type="entry name" value="REDOX-CYCLING DRUG-SENSING TRANSCRIPTIONAL ACTIVATOR SOXR"/>
    <property type="match status" value="1"/>
</dbReference>
<dbReference type="EMBL" id="BMDP01000001">
    <property type="protein sequence ID" value="GGI52884.1"/>
    <property type="molecule type" value="Genomic_DNA"/>
</dbReference>
<sequence>MTASLLKIGELASRTGSSVETIRYYEQQNLLPQPPRSAGNYRLYGDAHVKRLQFIRHCRSLDMTLDEIRALLDFRDHPQQDCTGVNALLDHHIGHVAHRIEELRALQIQLEELRSRCRGTQTAEACGILQGLEDVETGEPKNLGSHAGGCH</sequence>
<dbReference type="SMART" id="SM00422">
    <property type="entry name" value="HTH_MERR"/>
    <property type="match status" value="1"/>
</dbReference>
<dbReference type="PRINTS" id="PR00040">
    <property type="entry name" value="HTHMERR"/>
</dbReference>
<dbReference type="PROSITE" id="PS50937">
    <property type="entry name" value="HTH_MERR_2"/>
    <property type="match status" value="1"/>
</dbReference>
<reference evidence="4" key="1">
    <citation type="journal article" date="2014" name="Int. J. Syst. Evol. Microbiol.">
        <title>Complete genome sequence of Corynebacterium casei LMG S-19264T (=DSM 44701T), isolated from a smear-ripened cheese.</title>
        <authorList>
            <consortium name="US DOE Joint Genome Institute (JGI-PGF)"/>
            <person name="Walter F."/>
            <person name="Albersmeier A."/>
            <person name="Kalinowski J."/>
            <person name="Ruckert C."/>
        </authorList>
    </citation>
    <scope>NUCLEOTIDE SEQUENCE</scope>
    <source>
        <strain evidence="4">CCM 7664</strain>
    </source>
</reference>
<dbReference type="Proteomes" id="UP000627205">
    <property type="component" value="Unassembled WGS sequence"/>
</dbReference>
<dbReference type="AlphaFoldDB" id="A0A8J3ASI4"/>
<dbReference type="NCBIfam" id="TIGR02047">
    <property type="entry name" value="CadR-PbrR"/>
    <property type="match status" value="1"/>
</dbReference>
<dbReference type="Gene3D" id="1.10.1660.10">
    <property type="match status" value="1"/>
</dbReference>
<reference evidence="4" key="2">
    <citation type="submission" date="2020-09" db="EMBL/GenBank/DDBJ databases">
        <authorList>
            <person name="Sun Q."/>
            <person name="Sedlacek I."/>
        </authorList>
    </citation>
    <scope>NUCLEOTIDE SEQUENCE</scope>
    <source>
        <strain evidence="4">CCM 7664</strain>
    </source>
</reference>
<dbReference type="InterPro" id="IPR047057">
    <property type="entry name" value="MerR_fam"/>
</dbReference>
<proteinExistence type="predicted"/>
<keyword evidence="1" id="KW-0238">DNA-binding</keyword>
<name>A0A8J3ASI4_9BURK</name>
<feature type="domain" description="HTH merR-type" evidence="3">
    <location>
        <begin position="5"/>
        <end position="74"/>
    </location>
</feature>
<evidence type="ECO:0000259" key="3">
    <source>
        <dbReference type="PROSITE" id="PS50937"/>
    </source>
</evidence>
<gene>
    <name evidence="4" type="ORF">GCM10011430_00580</name>
</gene>
<dbReference type="GO" id="GO:0045893">
    <property type="term" value="P:positive regulation of DNA-templated transcription"/>
    <property type="evidence" value="ECO:0007669"/>
    <property type="project" value="InterPro"/>
</dbReference>
<evidence type="ECO:0000256" key="2">
    <source>
        <dbReference type="SAM" id="Coils"/>
    </source>
</evidence>
<dbReference type="GO" id="GO:0003677">
    <property type="term" value="F:DNA binding"/>
    <property type="evidence" value="ECO:0007669"/>
    <property type="project" value="UniProtKB-KW"/>
</dbReference>
<dbReference type="RefSeq" id="WP_308632355.1">
    <property type="nucleotide sequence ID" value="NZ_BMDP01000001.1"/>
</dbReference>
<dbReference type="SUPFAM" id="SSF46955">
    <property type="entry name" value="Putative DNA-binding domain"/>
    <property type="match status" value="1"/>
</dbReference>
<dbReference type="InterPro" id="IPR000551">
    <property type="entry name" value="MerR-type_HTH_dom"/>
</dbReference>
<dbReference type="PANTHER" id="PTHR30204:SF92">
    <property type="entry name" value="HTH-TYPE TRANSCRIPTIONAL REGULATOR ZNTR"/>
    <property type="match status" value="1"/>
</dbReference>
<dbReference type="CDD" id="cd04784">
    <property type="entry name" value="HTH_CadR-PbrR"/>
    <property type="match status" value="1"/>
</dbReference>
<feature type="coiled-coil region" evidence="2">
    <location>
        <begin position="96"/>
        <end position="123"/>
    </location>
</feature>
<keyword evidence="2" id="KW-0175">Coiled coil</keyword>
<evidence type="ECO:0000256" key="1">
    <source>
        <dbReference type="ARBA" id="ARBA00023125"/>
    </source>
</evidence>
<accession>A0A8J3ASI4</accession>
<evidence type="ECO:0000313" key="5">
    <source>
        <dbReference type="Proteomes" id="UP000627205"/>
    </source>
</evidence>
<keyword evidence="5" id="KW-1185">Reference proteome</keyword>
<comment type="caution">
    <text evidence="4">The sequence shown here is derived from an EMBL/GenBank/DDBJ whole genome shotgun (WGS) entry which is preliminary data.</text>
</comment>
<dbReference type="Pfam" id="PF13411">
    <property type="entry name" value="MerR_1"/>
    <property type="match status" value="1"/>
</dbReference>
<dbReference type="GO" id="GO:0003700">
    <property type="term" value="F:DNA-binding transcription factor activity"/>
    <property type="evidence" value="ECO:0007669"/>
    <property type="project" value="InterPro"/>
</dbReference>
<dbReference type="InterPro" id="IPR009061">
    <property type="entry name" value="DNA-bd_dom_put_sf"/>
</dbReference>
<dbReference type="InterPro" id="IPR011791">
    <property type="entry name" value="CadR-PbrR"/>
</dbReference>
<protein>
    <submittedName>
        <fullName evidence="4">Transcriptional regulator</fullName>
    </submittedName>
</protein>
<evidence type="ECO:0000313" key="4">
    <source>
        <dbReference type="EMBL" id="GGI52884.1"/>
    </source>
</evidence>
<dbReference type="GO" id="GO:0046872">
    <property type="term" value="F:metal ion binding"/>
    <property type="evidence" value="ECO:0007669"/>
    <property type="project" value="InterPro"/>
</dbReference>